<evidence type="ECO:0000256" key="1">
    <source>
        <dbReference type="ARBA" id="ARBA00023015"/>
    </source>
</evidence>
<comment type="caution">
    <text evidence="5">The sequence shown here is derived from an EMBL/GenBank/DDBJ whole genome shotgun (WGS) entry which is preliminary data.</text>
</comment>
<evidence type="ECO:0000313" key="5">
    <source>
        <dbReference type="EMBL" id="EXM40084.1"/>
    </source>
</evidence>
<dbReference type="SUPFAM" id="SSF46689">
    <property type="entry name" value="Homeodomain-like"/>
    <property type="match status" value="2"/>
</dbReference>
<gene>
    <name evidence="5" type="ORF">RASY3_05240</name>
</gene>
<dbReference type="Proteomes" id="UP000021369">
    <property type="component" value="Unassembled WGS sequence"/>
</dbReference>
<evidence type="ECO:0000256" key="3">
    <source>
        <dbReference type="ARBA" id="ARBA00023163"/>
    </source>
</evidence>
<dbReference type="PANTHER" id="PTHR43280:SF2">
    <property type="entry name" value="HTH-TYPE TRANSCRIPTIONAL REGULATOR EXSA"/>
    <property type="match status" value="1"/>
</dbReference>
<reference evidence="5 6" key="1">
    <citation type="submission" date="2013-06" db="EMBL/GenBank/DDBJ databases">
        <title>Rumen cellulosomics: divergent fiber-degrading strategies revealed by comparative genome-wide analysis of six Ruminococcal strains.</title>
        <authorList>
            <person name="Dassa B."/>
            <person name="Borovok I."/>
            <person name="Lamed R."/>
            <person name="Flint H."/>
            <person name="Yeoman C.J."/>
            <person name="White B."/>
            <person name="Bayer E.A."/>
        </authorList>
    </citation>
    <scope>NUCLEOTIDE SEQUENCE [LARGE SCALE GENOMIC DNA]</scope>
    <source>
        <strain evidence="5 6">SY3</strain>
    </source>
</reference>
<dbReference type="AlphaFoldDB" id="A0A011UHE6"/>
<dbReference type="Pfam" id="PF12833">
    <property type="entry name" value="HTH_18"/>
    <property type="match status" value="1"/>
</dbReference>
<evidence type="ECO:0000259" key="4">
    <source>
        <dbReference type="PROSITE" id="PS01124"/>
    </source>
</evidence>
<feature type="domain" description="HTH araC/xylS-type" evidence="4">
    <location>
        <begin position="128"/>
        <end position="227"/>
    </location>
</feature>
<dbReference type="InterPro" id="IPR018060">
    <property type="entry name" value="HTH_AraC"/>
</dbReference>
<dbReference type="EMBL" id="JEOB01000002">
    <property type="protein sequence ID" value="EXM40084.1"/>
    <property type="molecule type" value="Genomic_DNA"/>
</dbReference>
<dbReference type="PANTHER" id="PTHR43280">
    <property type="entry name" value="ARAC-FAMILY TRANSCRIPTIONAL REGULATOR"/>
    <property type="match status" value="1"/>
</dbReference>
<dbReference type="InterPro" id="IPR009057">
    <property type="entry name" value="Homeodomain-like_sf"/>
</dbReference>
<keyword evidence="1" id="KW-0805">Transcription regulation</keyword>
<dbReference type="PRINTS" id="PR00032">
    <property type="entry name" value="HTHARAC"/>
</dbReference>
<sequence>MREKMCLEECCNVRKLDTKRIGELLRSGSTANCGKVLDEVLDEVGFDGLHSLVLRLYVCTDMYLEARSFTRQLGVTDEEFTACFGGVDEIEEKLSTVEKARENMHDMLEQCIRWRVEKCRENGNSVVRDAREYIDEHYMSSGLSLTAVAEAVGISPAYLSALFKREMGKNLSEYITGIRIERSKELLCCTSKLIYEIAFEVGFQDYRYFSQIFKKCTGQTPRQFQNSANICM</sequence>
<dbReference type="SMART" id="SM00342">
    <property type="entry name" value="HTH_ARAC"/>
    <property type="match status" value="1"/>
</dbReference>
<keyword evidence="6" id="KW-1185">Reference proteome</keyword>
<proteinExistence type="predicted"/>
<keyword evidence="3" id="KW-0804">Transcription</keyword>
<protein>
    <recommendedName>
        <fullName evidence="4">HTH araC/xylS-type domain-containing protein</fullName>
    </recommendedName>
</protein>
<dbReference type="GO" id="GO:0043565">
    <property type="term" value="F:sequence-specific DNA binding"/>
    <property type="evidence" value="ECO:0007669"/>
    <property type="project" value="InterPro"/>
</dbReference>
<accession>A0A011UHE6</accession>
<dbReference type="PROSITE" id="PS01124">
    <property type="entry name" value="HTH_ARAC_FAMILY_2"/>
    <property type="match status" value="1"/>
</dbReference>
<dbReference type="InterPro" id="IPR020449">
    <property type="entry name" value="Tscrpt_reg_AraC-type_HTH"/>
</dbReference>
<dbReference type="GO" id="GO:0003700">
    <property type="term" value="F:DNA-binding transcription factor activity"/>
    <property type="evidence" value="ECO:0007669"/>
    <property type="project" value="InterPro"/>
</dbReference>
<dbReference type="OrthoDB" id="159632at2"/>
<dbReference type="PROSITE" id="PS00041">
    <property type="entry name" value="HTH_ARAC_FAMILY_1"/>
    <property type="match status" value="1"/>
</dbReference>
<evidence type="ECO:0000313" key="6">
    <source>
        <dbReference type="Proteomes" id="UP000021369"/>
    </source>
</evidence>
<dbReference type="RefSeq" id="WP_037285814.1">
    <property type="nucleotide sequence ID" value="NZ_JEOB01000002.1"/>
</dbReference>
<dbReference type="InterPro" id="IPR018062">
    <property type="entry name" value="HTH_AraC-typ_CS"/>
</dbReference>
<dbReference type="Gene3D" id="1.10.10.60">
    <property type="entry name" value="Homeodomain-like"/>
    <property type="match status" value="2"/>
</dbReference>
<name>A0A011UHE6_RUMAL</name>
<keyword evidence="2" id="KW-0238">DNA-binding</keyword>
<dbReference type="PATRIC" id="fig|1341156.4.peg.1466"/>
<evidence type="ECO:0000256" key="2">
    <source>
        <dbReference type="ARBA" id="ARBA00023125"/>
    </source>
</evidence>
<organism evidence="5 6">
    <name type="scientific">Ruminococcus albus SY3</name>
    <dbReference type="NCBI Taxonomy" id="1341156"/>
    <lineage>
        <taxon>Bacteria</taxon>
        <taxon>Bacillati</taxon>
        <taxon>Bacillota</taxon>
        <taxon>Clostridia</taxon>
        <taxon>Eubacteriales</taxon>
        <taxon>Oscillospiraceae</taxon>
        <taxon>Ruminococcus</taxon>
    </lineage>
</organism>